<proteinExistence type="inferred from homology"/>
<accession>A0A927GVH1</accession>
<feature type="transmembrane region" description="Helical" evidence="9">
    <location>
        <begin position="46"/>
        <end position="63"/>
    </location>
</feature>
<dbReference type="PROSITE" id="PS51201">
    <property type="entry name" value="RCK_N"/>
    <property type="match status" value="1"/>
</dbReference>
<dbReference type="GO" id="GO:0016020">
    <property type="term" value="C:membrane"/>
    <property type="evidence" value="ECO:0007669"/>
    <property type="project" value="UniProtKB-SubCell"/>
</dbReference>
<feature type="domain" description="RCK N-terminal" evidence="10">
    <location>
        <begin position="384"/>
        <end position="505"/>
    </location>
</feature>
<feature type="transmembrane region" description="Helical" evidence="9">
    <location>
        <begin position="270"/>
        <end position="294"/>
    </location>
</feature>
<protein>
    <submittedName>
        <fullName evidence="11">Cation:proton antiporter</fullName>
    </submittedName>
</protein>
<feature type="transmembrane region" description="Helical" evidence="9">
    <location>
        <begin position="75"/>
        <end position="97"/>
    </location>
</feature>
<keyword evidence="12" id="KW-1185">Reference proteome</keyword>
<evidence type="ECO:0000313" key="11">
    <source>
        <dbReference type="EMBL" id="MBD2858661.1"/>
    </source>
</evidence>
<feature type="transmembrane region" description="Helical" evidence="9">
    <location>
        <begin position="197"/>
        <end position="213"/>
    </location>
</feature>
<feature type="transmembrane region" description="Helical" evidence="9">
    <location>
        <begin position="109"/>
        <end position="128"/>
    </location>
</feature>
<feature type="transmembrane region" description="Helical" evidence="9">
    <location>
        <begin position="332"/>
        <end position="350"/>
    </location>
</feature>
<dbReference type="InterPro" id="IPR003148">
    <property type="entry name" value="RCK_N"/>
</dbReference>
<organism evidence="11 12">
    <name type="scientific">Spongiibacter pelagi</name>
    <dbReference type="NCBI Taxonomy" id="2760804"/>
    <lineage>
        <taxon>Bacteria</taxon>
        <taxon>Pseudomonadati</taxon>
        <taxon>Pseudomonadota</taxon>
        <taxon>Gammaproteobacteria</taxon>
        <taxon>Cellvibrionales</taxon>
        <taxon>Spongiibacteraceae</taxon>
        <taxon>Spongiibacter</taxon>
    </lineage>
</organism>
<keyword evidence="8 9" id="KW-0472">Membrane</keyword>
<keyword evidence="4" id="KW-0050">Antiport</keyword>
<dbReference type="GO" id="GO:0015297">
    <property type="term" value="F:antiporter activity"/>
    <property type="evidence" value="ECO:0007669"/>
    <property type="project" value="UniProtKB-KW"/>
</dbReference>
<dbReference type="Pfam" id="PF02254">
    <property type="entry name" value="TrkA_N"/>
    <property type="match status" value="1"/>
</dbReference>
<comment type="similarity">
    <text evidence="2">Belongs to the monovalent cation:proton antiporter 2 (CPA2) transporter (TC 2.A.37) family.</text>
</comment>
<comment type="caution">
    <text evidence="11">The sequence shown here is derived from an EMBL/GenBank/DDBJ whole genome shotgun (WGS) entry which is preliminary data.</text>
</comment>
<keyword evidence="5 9" id="KW-0812">Transmembrane</keyword>
<feature type="transmembrane region" description="Helical" evidence="9">
    <location>
        <begin position="5"/>
        <end position="26"/>
    </location>
</feature>
<dbReference type="Proteomes" id="UP000610558">
    <property type="component" value="Unassembled WGS sequence"/>
</dbReference>
<dbReference type="Gene3D" id="3.40.50.720">
    <property type="entry name" value="NAD(P)-binding Rossmann-like Domain"/>
    <property type="match status" value="1"/>
</dbReference>
<dbReference type="AlphaFoldDB" id="A0A927GVH1"/>
<gene>
    <name evidence="11" type="ORF">IB286_06520</name>
</gene>
<dbReference type="SUPFAM" id="SSF51735">
    <property type="entry name" value="NAD(P)-binding Rossmann-fold domains"/>
    <property type="match status" value="1"/>
</dbReference>
<feature type="transmembrane region" description="Helical" evidence="9">
    <location>
        <begin position="140"/>
        <end position="161"/>
    </location>
</feature>
<comment type="subcellular location">
    <subcellularLocation>
        <location evidence="1">Membrane</location>
        <topology evidence="1">Multi-pass membrane protein</topology>
    </subcellularLocation>
</comment>
<reference evidence="11" key="1">
    <citation type="submission" date="2020-09" db="EMBL/GenBank/DDBJ databases">
        <authorList>
            <person name="Yoon J.-W."/>
        </authorList>
    </citation>
    <scope>NUCLEOTIDE SEQUENCE</scope>
    <source>
        <strain evidence="11">KMU-158</strain>
    </source>
</reference>
<evidence type="ECO:0000256" key="9">
    <source>
        <dbReference type="SAM" id="Phobius"/>
    </source>
</evidence>
<dbReference type="InterPro" id="IPR038770">
    <property type="entry name" value="Na+/solute_symporter_sf"/>
</dbReference>
<sequence length="526" mass="56847">MVEPLLVLMAFAIGFIFRHLGMPPLLGYLLAGFVAGVAKLGEFEQIQLYADLGVLLLLFTIGLKLNFKQLAAAKVWGTTLAHTLIVVPLTALMLLSLPLFLSSVGAMDFQSAAMLGFALSFSSTVFAVKIFDERGEASSLHARIAIGILVMQDLLAVLYLVGSADYLPSPWALCLLGLPLLRPLLQRLLEMAGHGELLLLFGFGLAMGAGSLFEALHLKAGLGALCIGALLAGGNKSNELYKSLGPLKDLLLTAFFLSVGYYGLPSGDMIVVALLLSALVFLRPLIYFLVLVAFRLRVRTSLLAGVGLFTYSEFGLIVAALAVQAGKLEPEWLTTLAVAMALSLFIAAPFNTRIHSLYARFASRLQKLESQQLHAEEKQVDLGAAEIVVFGMGRIGSGAYEFLNQRYPGLVVGVEEDADKANRLLQQGVKCCQGDVSDRDFLERAKLGGRRLILVCLSNHSENVQVVKFLNKVGFSGKLAAISRFPDHELELRELGCVSFNLYAEAGHGFAEHVLEELGECQTSVR</sequence>
<evidence type="ECO:0000256" key="2">
    <source>
        <dbReference type="ARBA" id="ARBA00005551"/>
    </source>
</evidence>
<evidence type="ECO:0000256" key="7">
    <source>
        <dbReference type="ARBA" id="ARBA00023065"/>
    </source>
</evidence>
<evidence type="ECO:0000313" key="12">
    <source>
        <dbReference type="Proteomes" id="UP000610558"/>
    </source>
</evidence>
<name>A0A927GVH1_9GAMM</name>
<keyword evidence="6 9" id="KW-1133">Transmembrane helix</keyword>
<dbReference type="Gene3D" id="1.20.1530.20">
    <property type="match status" value="1"/>
</dbReference>
<evidence type="ECO:0000256" key="1">
    <source>
        <dbReference type="ARBA" id="ARBA00004141"/>
    </source>
</evidence>
<dbReference type="InterPro" id="IPR006153">
    <property type="entry name" value="Cation/H_exchanger_TM"/>
</dbReference>
<evidence type="ECO:0000256" key="8">
    <source>
        <dbReference type="ARBA" id="ARBA00023136"/>
    </source>
</evidence>
<dbReference type="Pfam" id="PF00999">
    <property type="entry name" value="Na_H_Exchanger"/>
    <property type="match status" value="1"/>
</dbReference>
<dbReference type="InterPro" id="IPR036291">
    <property type="entry name" value="NAD(P)-bd_dom_sf"/>
</dbReference>
<dbReference type="EMBL" id="JACXLD010000003">
    <property type="protein sequence ID" value="MBD2858661.1"/>
    <property type="molecule type" value="Genomic_DNA"/>
</dbReference>
<evidence type="ECO:0000256" key="4">
    <source>
        <dbReference type="ARBA" id="ARBA00022449"/>
    </source>
</evidence>
<evidence type="ECO:0000256" key="3">
    <source>
        <dbReference type="ARBA" id="ARBA00022448"/>
    </source>
</evidence>
<evidence type="ECO:0000256" key="5">
    <source>
        <dbReference type="ARBA" id="ARBA00022692"/>
    </source>
</evidence>
<dbReference type="PANTHER" id="PTHR42751">
    <property type="entry name" value="SODIUM/HYDROGEN EXCHANGER FAMILY/TRKA DOMAIN PROTEIN"/>
    <property type="match status" value="1"/>
</dbReference>
<keyword evidence="7" id="KW-0406">Ion transport</keyword>
<dbReference type="GO" id="GO:0006813">
    <property type="term" value="P:potassium ion transport"/>
    <property type="evidence" value="ECO:0007669"/>
    <property type="project" value="InterPro"/>
</dbReference>
<feature type="transmembrane region" description="Helical" evidence="9">
    <location>
        <begin position="301"/>
        <end position="326"/>
    </location>
</feature>
<dbReference type="PANTHER" id="PTHR42751:SF1">
    <property type="entry name" value="CATION_PROTON ANTIPORTER YBAL-RELATED"/>
    <property type="match status" value="1"/>
</dbReference>
<evidence type="ECO:0000259" key="10">
    <source>
        <dbReference type="PROSITE" id="PS51201"/>
    </source>
</evidence>
<feature type="transmembrane region" description="Helical" evidence="9">
    <location>
        <begin position="167"/>
        <end position="185"/>
    </location>
</feature>
<keyword evidence="3" id="KW-0813">Transport</keyword>
<dbReference type="RefSeq" id="WP_190763753.1">
    <property type="nucleotide sequence ID" value="NZ_JACXLD010000003.1"/>
</dbReference>
<evidence type="ECO:0000256" key="6">
    <source>
        <dbReference type="ARBA" id="ARBA00022989"/>
    </source>
</evidence>
<dbReference type="GO" id="GO:1902600">
    <property type="term" value="P:proton transmembrane transport"/>
    <property type="evidence" value="ECO:0007669"/>
    <property type="project" value="InterPro"/>
</dbReference>